<dbReference type="Proteomes" id="UP000599879">
    <property type="component" value="Unassembled WGS sequence"/>
</dbReference>
<reference evidence="3" key="3">
    <citation type="submission" date="2021-06" db="EMBL/GenBank/DDBJ databases">
        <title>Updating the genus Pseudomonas: Description of 43 new species and partition of the Pseudomonas putida group.</title>
        <authorList>
            <person name="Girard L."/>
            <person name="Lood C."/>
            <person name="Vandamme P."/>
            <person name="Rokni-Zadeh H."/>
            <person name="Van Noort V."/>
            <person name="Hofte M."/>
            <person name="Lavigne R."/>
            <person name="De Mot R."/>
        </authorList>
    </citation>
    <scope>NUCLEOTIDE SEQUENCE</scope>
    <source>
        <strain evidence="3">SWRI10</strain>
    </source>
</reference>
<reference evidence="2" key="2">
    <citation type="submission" date="2020-07" db="EMBL/GenBank/DDBJ databases">
        <authorList>
            <person name="Lood C."/>
            <person name="Girard L."/>
        </authorList>
    </citation>
    <scope>NUCLEOTIDE SEQUENCE</scope>
    <source>
        <strain evidence="2">SWRI10</strain>
    </source>
</reference>
<organism evidence="2">
    <name type="scientific">Pseudomonas urmiensis</name>
    <dbReference type="NCBI Taxonomy" id="2745493"/>
    <lineage>
        <taxon>Bacteria</taxon>
        <taxon>Pseudomonadati</taxon>
        <taxon>Pseudomonadota</taxon>
        <taxon>Gammaproteobacteria</taxon>
        <taxon>Pseudomonadales</taxon>
        <taxon>Pseudomonadaceae</taxon>
        <taxon>Pseudomonas</taxon>
    </lineage>
</organism>
<evidence type="ECO:0000313" key="3">
    <source>
        <dbReference type="EMBL" id="MBV4537906.1"/>
    </source>
</evidence>
<accession>A0A923FXC4</accession>
<gene>
    <name evidence="3" type="ORF">HU737_018205</name>
    <name evidence="2" type="ORF">HU737_05835</name>
</gene>
<dbReference type="EMBL" id="JABWRE020000001">
    <property type="protein sequence ID" value="MBV4537906.1"/>
    <property type="molecule type" value="Genomic_DNA"/>
</dbReference>
<protein>
    <submittedName>
        <fullName evidence="2">Uncharacterized protein</fullName>
    </submittedName>
</protein>
<dbReference type="AlphaFoldDB" id="A0A923FXC4"/>
<keyword evidence="1" id="KW-0472">Membrane</keyword>
<reference evidence="2" key="1">
    <citation type="journal article" date="2020" name="Microorganisms">
        <title>Reliable Identification of Environmental Pseudomonas Isolates Using the rpoD Gene.</title>
        <authorList>
            <consortium name="The Broad Institute Genome Sequencing Platform"/>
            <person name="Girard L."/>
            <person name="Lood C."/>
            <person name="Rokni-Zadeh H."/>
            <person name="van Noort V."/>
            <person name="Lavigne R."/>
            <person name="De Mot R."/>
        </authorList>
    </citation>
    <scope>NUCLEOTIDE SEQUENCE</scope>
    <source>
        <strain evidence="2">SWRI10</strain>
    </source>
</reference>
<feature type="transmembrane region" description="Helical" evidence="1">
    <location>
        <begin position="27"/>
        <end position="47"/>
    </location>
</feature>
<sequence length="293" mass="33536">MTLWGPVNGVFTASASWLPNLDFLDKFQWFPFILTATAALITALIGARRGALAAQKIAKNHKQHEELIKEIRACNAGITISTFMLDYAVGVYEVAHPMRENYLESMRLHNLGTPVITPQEVRGISASTPPIVELRKIIFEDVTAPVSALRAIMSLSQAVEHAVNAIESRNELLEKFRSNQYPDGFGFTEMYYGIPVGGVAHRDYHDIVMNLAETSDEMLFFSEVLCVELYEHASALRKSLKTFSKEPVVVRKLLLRPDAEARQVRVREKYKDWYASMKPIQDMRRKWWQFWRK</sequence>
<keyword evidence="1" id="KW-1133">Transmembrane helix</keyword>
<evidence type="ECO:0000313" key="2">
    <source>
        <dbReference type="EMBL" id="MBC3440189.1"/>
    </source>
</evidence>
<dbReference type="RefSeq" id="WP_186553761.1">
    <property type="nucleotide sequence ID" value="NZ_JABWRE020000001.1"/>
</dbReference>
<keyword evidence="1" id="KW-0812">Transmembrane</keyword>
<name>A0A923FXC4_9PSED</name>
<comment type="caution">
    <text evidence="2">The sequence shown here is derived from an EMBL/GenBank/DDBJ whole genome shotgun (WGS) entry which is preliminary data.</text>
</comment>
<evidence type="ECO:0000256" key="1">
    <source>
        <dbReference type="SAM" id="Phobius"/>
    </source>
</evidence>
<proteinExistence type="predicted"/>
<dbReference type="EMBL" id="JABWRE010000003">
    <property type="protein sequence ID" value="MBC3440189.1"/>
    <property type="molecule type" value="Genomic_DNA"/>
</dbReference>